<evidence type="ECO:0000313" key="2">
    <source>
        <dbReference type="EMBL" id="REC69304.1"/>
    </source>
</evidence>
<dbReference type="InterPro" id="IPR054191">
    <property type="entry name" value="DUF6896"/>
</dbReference>
<dbReference type="RefSeq" id="WP_115956266.1">
    <property type="nucleotide sequence ID" value="NZ_CBCRVL010000038.1"/>
</dbReference>
<dbReference type="EMBL" id="QNUE01000001">
    <property type="protein sequence ID" value="REC69304.1"/>
    <property type="molecule type" value="Genomic_DNA"/>
</dbReference>
<gene>
    <name evidence="2" type="ORF">DRF59_00045</name>
</gene>
<dbReference type="OrthoDB" id="709560at2"/>
<dbReference type="AlphaFoldDB" id="A0A3D9CUA2"/>
<reference evidence="2 3" key="1">
    <citation type="journal article" date="2007" name="Int. J. Syst. Evol. Microbiol.">
        <title>Chryseobacterium flavum sp. nov., isolated from polluted soil.</title>
        <authorList>
            <person name="Zhou Y."/>
            <person name="Dong J."/>
            <person name="Wang X."/>
            <person name="Huang X."/>
            <person name="Zhang K.Y."/>
            <person name="Zhang Y.Q."/>
            <person name="Guo Y.F."/>
            <person name="Lai R."/>
            <person name="Li W.J."/>
        </authorList>
    </citation>
    <scope>NUCLEOTIDE SEQUENCE [LARGE SCALE GENOMIC DNA]</scope>
    <source>
        <strain evidence="2 3">KCTC 12877</strain>
    </source>
</reference>
<protein>
    <recommendedName>
        <fullName evidence="1">DUF6896 domain-containing protein</fullName>
    </recommendedName>
</protein>
<sequence length="148" mass="17569">MDYSNKDINTKKLLEEYLIFIVNFENVLKKEYDIPKDMNIWSYLVERKYEKGTVATYNYICHGSGFTVEKNGIICEYDKAPLNEYDIKFSFWKFKNFIKTNHMQTIIDDNMLKKDLSDLITANIVSWLITDGINWNIYQTNFTALQSL</sequence>
<evidence type="ECO:0000313" key="3">
    <source>
        <dbReference type="Proteomes" id="UP000256769"/>
    </source>
</evidence>
<accession>A0A3D9CUA2</accession>
<evidence type="ECO:0000259" key="1">
    <source>
        <dbReference type="Pfam" id="PF21837"/>
    </source>
</evidence>
<organism evidence="2 3">
    <name type="scientific">Chryseobacterium flavum</name>
    <dbReference type="NCBI Taxonomy" id="415851"/>
    <lineage>
        <taxon>Bacteria</taxon>
        <taxon>Pseudomonadati</taxon>
        <taxon>Bacteroidota</taxon>
        <taxon>Flavobacteriia</taxon>
        <taxon>Flavobacteriales</taxon>
        <taxon>Weeksellaceae</taxon>
        <taxon>Chryseobacterium group</taxon>
        <taxon>Chryseobacterium</taxon>
    </lineage>
</organism>
<keyword evidence="3" id="KW-1185">Reference proteome</keyword>
<proteinExistence type="predicted"/>
<feature type="domain" description="DUF6896" evidence="1">
    <location>
        <begin position="12"/>
        <end position="131"/>
    </location>
</feature>
<dbReference type="Pfam" id="PF21837">
    <property type="entry name" value="DUF6896"/>
    <property type="match status" value="1"/>
</dbReference>
<name>A0A3D9CUA2_9FLAO</name>
<comment type="caution">
    <text evidence="2">The sequence shown here is derived from an EMBL/GenBank/DDBJ whole genome shotgun (WGS) entry which is preliminary data.</text>
</comment>
<dbReference type="Proteomes" id="UP000256769">
    <property type="component" value="Unassembled WGS sequence"/>
</dbReference>